<evidence type="ECO:0000313" key="2">
    <source>
        <dbReference type="Proteomes" id="UP001175226"/>
    </source>
</evidence>
<gene>
    <name evidence="1" type="ORF">EV421DRAFT_1937995</name>
</gene>
<reference evidence="1" key="1">
    <citation type="submission" date="2023-06" db="EMBL/GenBank/DDBJ databases">
        <authorList>
            <consortium name="Lawrence Berkeley National Laboratory"/>
            <person name="Ahrendt S."/>
            <person name="Sahu N."/>
            <person name="Indic B."/>
            <person name="Wong-Bajracharya J."/>
            <person name="Merenyi Z."/>
            <person name="Ke H.-M."/>
            <person name="Monk M."/>
            <person name="Kocsube S."/>
            <person name="Drula E."/>
            <person name="Lipzen A."/>
            <person name="Balint B."/>
            <person name="Henrissat B."/>
            <person name="Andreopoulos B."/>
            <person name="Martin F.M."/>
            <person name="Harder C.B."/>
            <person name="Rigling D."/>
            <person name="Ford K.L."/>
            <person name="Foster G.D."/>
            <person name="Pangilinan J."/>
            <person name="Papanicolaou A."/>
            <person name="Barry K."/>
            <person name="LaButti K."/>
            <person name="Viragh M."/>
            <person name="Koriabine M."/>
            <person name="Yan M."/>
            <person name="Riley R."/>
            <person name="Champramary S."/>
            <person name="Plett K.L."/>
            <person name="Tsai I.J."/>
            <person name="Slot J."/>
            <person name="Sipos G."/>
            <person name="Plett J."/>
            <person name="Nagy L.G."/>
            <person name="Grigoriev I.V."/>
        </authorList>
    </citation>
    <scope>NUCLEOTIDE SEQUENCE</scope>
    <source>
        <strain evidence="1">FPL87.14</strain>
    </source>
</reference>
<dbReference type="Proteomes" id="UP001175226">
    <property type="component" value="Unassembled WGS sequence"/>
</dbReference>
<name>A0AA39MTI8_9AGAR</name>
<dbReference type="Gene3D" id="3.40.50.1460">
    <property type="match status" value="1"/>
</dbReference>
<dbReference type="EMBL" id="JAUEPT010000017">
    <property type="protein sequence ID" value="KAK0445265.1"/>
    <property type="molecule type" value="Genomic_DNA"/>
</dbReference>
<sequence length="451" mass="49610">MTPLATQTLKCCRGTIYIPNYTGKLVSPYFIDNISLVLKILGNDRFGVLDDAEAEVGMMVTHHNHLIPQQTFKGSKRWKFYIVHTKSLYCLVKGSMYEASVGCTQGFSGASLAKQNGMTEDSDSPEINEGTKHLTLQSADEAEAQDLDGSRFWAVLIGVDGDPHYPLHGCLSNTELMEKYLIEDLGGETTAVLLALLAPISSEYFTASLTMSISYLGTPDNIVIYFAGNGARYNAEEYYRNRVPPEVSIASPLNVLYPLDRAARDDTGSEILDISVREIEAIFTQISLEKGHKIMLILDCGHPCARIRGVSPIGTCHSFRNVSPLLRHPIKPMLKGAHQRSAAYPPYLAGRSVAAYGQQSDTSSHVGLVACQKNGYAQKDDDDEETTSHRIFTKSLVDSLRSGQGSSYVDLIAGLPKWLYQTPFVAGDHKDEPIGTKNERRLSFLARGFSL</sequence>
<evidence type="ECO:0000313" key="1">
    <source>
        <dbReference type="EMBL" id="KAK0445265.1"/>
    </source>
</evidence>
<organism evidence="1 2">
    <name type="scientific">Armillaria borealis</name>
    <dbReference type="NCBI Taxonomy" id="47425"/>
    <lineage>
        <taxon>Eukaryota</taxon>
        <taxon>Fungi</taxon>
        <taxon>Dikarya</taxon>
        <taxon>Basidiomycota</taxon>
        <taxon>Agaricomycotina</taxon>
        <taxon>Agaricomycetes</taxon>
        <taxon>Agaricomycetidae</taxon>
        <taxon>Agaricales</taxon>
        <taxon>Marasmiineae</taxon>
        <taxon>Physalacriaceae</taxon>
        <taxon>Armillaria</taxon>
    </lineage>
</organism>
<protein>
    <submittedName>
        <fullName evidence="1">Uncharacterized protein</fullName>
    </submittedName>
</protein>
<comment type="caution">
    <text evidence="1">The sequence shown here is derived from an EMBL/GenBank/DDBJ whole genome shotgun (WGS) entry which is preliminary data.</text>
</comment>
<keyword evidence="2" id="KW-1185">Reference proteome</keyword>
<proteinExistence type="predicted"/>
<dbReference type="AlphaFoldDB" id="A0AA39MTI8"/>
<accession>A0AA39MTI8</accession>